<evidence type="ECO:0000313" key="3">
    <source>
        <dbReference type="EMBL" id="MDT2984026.1"/>
    </source>
</evidence>
<feature type="coiled-coil region" evidence="1">
    <location>
        <begin position="520"/>
        <end position="547"/>
    </location>
</feature>
<organism evidence="3 4">
    <name type="scientific">Enterococcus casseliflavus</name>
    <name type="common">Enterococcus flavescens</name>
    <dbReference type="NCBI Taxonomy" id="37734"/>
    <lineage>
        <taxon>Bacteria</taxon>
        <taxon>Bacillati</taxon>
        <taxon>Bacillota</taxon>
        <taxon>Bacilli</taxon>
        <taxon>Lactobacillales</taxon>
        <taxon>Enterococcaceae</taxon>
        <taxon>Enterococcus</taxon>
    </lineage>
</organism>
<comment type="caution">
    <text evidence="3">The sequence shown here is derived from an EMBL/GenBank/DDBJ whole genome shotgun (WGS) entry which is preliminary data.</text>
</comment>
<proteinExistence type="predicted"/>
<feature type="compositionally biased region" description="Polar residues" evidence="2">
    <location>
        <begin position="208"/>
        <end position="220"/>
    </location>
</feature>
<feature type="coiled-coil region" evidence="1">
    <location>
        <begin position="372"/>
        <end position="424"/>
    </location>
</feature>
<evidence type="ECO:0000256" key="1">
    <source>
        <dbReference type="SAM" id="Coils"/>
    </source>
</evidence>
<feature type="region of interest" description="Disordered" evidence="2">
    <location>
        <begin position="201"/>
        <end position="220"/>
    </location>
</feature>
<reference evidence="3 4" key="1">
    <citation type="submission" date="2023-03" db="EMBL/GenBank/DDBJ databases">
        <authorList>
            <person name="Shen W."/>
            <person name="Cai J."/>
        </authorList>
    </citation>
    <scope>NUCLEOTIDE SEQUENCE [LARGE SCALE GENOMIC DNA]</scope>
    <source>
        <strain evidence="3 4">B516</strain>
    </source>
</reference>
<gene>
    <name evidence="3" type="ORF">P7I34_15245</name>
</gene>
<dbReference type="AlphaFoldDB" id="A0ABD5FP47"/>
<evidence type="ECO:0000313" key="4">
    <source>
        <dbReference type="Proteomes" id="UP001253851"/>
    </source>
</evidence>
<dbReference type="Proteomes" id="UP001253851">
    <property type="component" value="Unassembled WGS sequence"/>
</dbReference>
<sequence length="758" mass="86673">MGNYILRFTKLPKEIKATKRLTLKKKYSLPEARELFYQVQANVGPLDHKMTLEIHRIEGTKDYWEFTLPLSKDVPLDLLIDEDIIQELRNLKGSQKEQFEELENDLLIEFDQPFEPVEEEVNETKPSFLGGLSLPEVKLPEVAENLLSRVLPKKQQEAAPVITEDQLNVPVEEEEEVIDLSEGDYIPDYETVEECELSFEDPEESKQEITISQSSEELTRVSTAKEQTPGIVIPPLDTYLDLTTQPIFSPIESLIAKLEAKLDRQTQELIMYFGLADKNDFISERKKEFIRTQYNPTFYKQLISSLYKLKNDVENKLIKKLTIAYQEITADDGSEECLAELAAKKAILSEEFTDKIEAAFTSLENQLALDKARIQKRQQEELERLNKRHQDELYQIDVKLQADKQEKATQLDQMRQEAIEQEEEKITASYEEKAHKSQYSRLIERKNSQLEELSTILVESVQQVTDQELQYLQSMKSKMIESQPIFEEQRRIHEQELREKAVLAQRDRELTIKEKELSLKDKAVQNVESTKQQNQQKEMEISQFLAKLIDDQTRRGAENLATQQQLMAFIQQQQQGTPLQAAPTQSSAAQQAAGKPSLWKKITLSGAVLLAVAGFGGYVHAKAQQDSNQATVSAAVQTENSYASFESTEPAVPSYDDQISAGKYIEAAKEYPENIDHVVQVVFEKEDTDTLKQLTKLGESDYGLLDLAILQQDQKAITSIYQELSDALKKDLTMGQKQQIASAYLLQDKPKEAKSVLE</sequence>
<keyword evidence="1" id="KW-0175">Coiled coil</keyword>
<accession>A0ABD5FP47</accession>
<dbReference type="RefSeq" id="WP_311957739.1">
    <property type="nucleotide sequence ID" value="NZ_JARQDZ010000012.1"/>
</dbReference>
<evidence type="ECO:0000256" key="2">
    <source>
        <dbReference type="SAM" id="MobiDB-lite"/>
    </source>
</evidence>
<dbReference type="EMBL" id="JARQDZ010000012">
    <property type="protein sequence ID" value="MDT2984026.1"/>
    <property type="molecule type" value="Genomic_DNA"/>
</dbReference>
<name>A0ABD5FP47_ENTCA</name>
<protein>
    <submittedName>
        <fullName evidence="3">Uncharacterized protein</fullName>
    </submittedName>
</protein>